<reference evidence="2 3" key="1">
    <citation type="submission" date="2018-11" db="EMBL/GenBank/DDBJ databases">
        <title>Genomic Encyclopedia of Type Strains, Phase IV (KMG-IV): sequencing the most valuable type-strain genomes for metagenomic binning, comparative biology and taxonomic classification.</title>
        <authorList>
            <person name="Goeker M."/>
        </authorList>
    </citation>
    <scope>NUCLEOTIDE SEQUENCE [LARGE SCALE GENOMIC DNA]</scope>
    <source>
        <strain evidence="2 3">DSM 16974</strain>
    </source>
</reference>
<evidence type="ECO:0000256" key="1">
    <source>
        <dbReference type="SAM" id="SignalP"/>
    </source>
</evidence>
<keyword evidence="1" id="KW-0732">Signal</keyword>
<dbReference type="OrthoDB" id="547680at2"/>
<dbReference type="AlphaFoldDB" id="A0A3N1NKR1"/>
<gene>
    <name evidence="2" type="ORF">EDC38_0985</name>
</gene>
<dbReference type="SUPFAM" id="SSF53850">
    <property type="entry name" value="Periplasmic binding protein-like II"/>
    <property type="match status" value="1"/>
</dbReference>
<feature type="chain" id="PRO_5017928811" evidence="1">
    <location>
        <begin position="29"/>
        <end position="317"/>
    </location>
</feature>
<evidence type="ECO:0000313" key="3">
    <source>
        <dbReference type="Proteomes" id="UP000273643"/>
    </source>
</evidence>
<dbReference type="Proteomes" id="UP000273643">
    <property type="component" value="Unassembled WGS sequence"/>
</dbReference>
<keyword evidence="3" id="KW-1185">Reference proteome</keyword>
<organism evidence="2 3">
    <name type="scientific">Marinimicrobium koreense</name>
    <dbReference type="NCBI Taxonomy" id="306545"/>
    <lineage>
        <taxon>Bacteria</taxon>
        <taxon>Pseudomonadati</taxon>
        <taxon>Pseudomonadota</taxon>
        <taxon>Gammaproteobacteria</taxon>
        <taxon>Cellvibrionales</taxon>
        <taxon>Cellvibrionaceae</taxon>
        <taxon>Marinimicrobium</taxon>
    </lineage>
</organism>
<evidence type="ECO:0000313" key="2">
    <source>
        <dbReference type="EMBL" id="ROQ20384.1"/>
    </source>
</evidence>
<comment type="caution">
    <text evidence="2">The sequence shown here is derived from an EMBL/GenBank/DDBJ whole genome shotgun (WGS) entry which is preliminary data.</text>
</comment>
<proteinExistence type="predicted"/>
<dbReference type="Gene3D" id="3.40.190.10">
    <property type="entry name" value="Periplasmic binding protein-like II"/>
    <property type="match status" value="2"/>
</dbReference>
<protein>
    <submittedName>
        <fullName evidence="2">Extracellular solute-binding protein (Family 3)</fullName>
    </submittedName>
</protein>
<dbReference type="EMBL" id="RJUK01000001">
    <property type="protein sequence ID" value="ROQ20384.1"/>
    <property type="molecule type" value="Genomic_DNA"/>
</dbReference>
<accession>A0A3N1NKR1</accession>
<feature type="signal peptide" evidence="1">
    <location>
        <begin position="1"/>
        <end position="28"/>
    </location>
</feature>
<name>A0A3N1NKR1_9GAMM</name>
<sequence>MVVPVATWSRMLCSGIATLILWSGASLASTEGGEPLVVRYPDMSSPLDQRNDYFEQLLRLALEKTRDDFGDYRLQAVPLRVPQGRILRLLSAGEKIDVLWSMTTRNRERHLRPVRIPLTKGMAGYRLLVVRSDDHARFADATTLEALARHVAGQAADWPDTDILRHNELPVTTSGYFSLFTMLRHGRIDYIPRALNEPWAEVAQRPELDLKVEPRLLLHYPAASYFFVRRQNAALAQRLEQGLERAIADGSFDELFFQHPSQRPIFERAELSERHVLKLTNPLLPERTPLDRSELWWHPDMTDDVIADSAQHKVGRP</sequence>